<comment type="caution">
    <text evidence="1">The sequence shown here is derived from an EMBL/GenBank/DDBJ whole genome shotgun (WGS) entry which is preliminary data.</text>
</comment>
<gene>
    <name evidence="1" type="ORF">PFISCL1PPCAC_9064</name>
</gene>
<dbReference type="EMBL" id="BTSY01000003">
    <property type="protein sequence ID" value="GMT17767.1"/>
    <property type="molecule type" value="Genomic_DNA"/>
</dbReference>
<evidence type="ECO:0000313" key="1">
    <source>
        <dbReference type="EMBL" id="GMT17767.1"/>
    </source>
</evidence>
<dbReference type="Proteomes" id="UP001432322">
    <property type="component" value="Unassembled WGS sequence"/>
</dbReference>
<accession>A0AAV5VDK3</accession>
<evidence type="ECO:0000313" key="2">
    <source>
        <dbReference type="Proteomes" id="UP001432322"/>
    </source>
</evidence>
<name>A0AAV5VDK3_9BILA</name>
<feature type="non-terminal residue" evidence="1">
    <location>
        <position position="1"/>
    </location>
</feature>
<organism evidence="1 2">
    <name type="scientific">Pristionchus fissidentatus</name>
    <dbReference type="NCBI Taxonomy" id="1538716"/>
    <lineage>
        <taxon>Eukaryota</taxon>
        <taxon>Metazoa</taxon>
        <taxon>Ecdysozoa</taxon>
        <taxon>Nematoda</taxon>
        <taxon>Chromadorea</taxon>
        <taxon>Rhabditida</taxon>
        <taxon>Rhabditina</taxon>
        <taxon>Diplogasteromorpha</taxon>
        <taxon>Diplogasteroidea</taxon>
        <taxon>Neodiplogasteridae</taxon>
        <taxon>Pristionchus</taxon>
    </lineage>
</organism>
<sequence>SLLQHREKFFELFPSSAVKHRPYATIEAFWMAIFELYRHGPNEYCITSSNVTAEEAQIICNGFELINLHNRYTSTPLTDLRDSKYIREIVSAQTTFRIEICPEIR</sequence>
<protein>
    <submittedName>
        <fullName evidence="1">Uncharacterized protein</fullName>
    </submittedName>
</protein>
<dbReference type="AlphaFoldDB" id="A0AAV5VDK3"/>
<proteinExistence type="predicted"/>
<keyword evidence="2" id="KW-1185">Reference proteome</keyword>
<feature type="non-terminal residue" evidence="1">
    <location>
        <position position="105"/>
    </location>
</feature>
<reference evidence="1" key="1">
    <citation type="submission" date="2023-10" db="EMBL/GenBank/DDBJ databases">
        <title>Genome assembly of Pristionchus species.</title>
        <authorList>
            <person name="Yoshida K."/>
            <person name="Sommer R.J."/>
        </authorList>
    </citation>
    <scope>NUCLEOTIDE SEQUENCE</scope>
    <source>
        <strain evidence="1">RS5133</strain>
    </source>
</reference>